<comment type="function">
    <text evidence="10">Component of the ATAC complex, a complex with histone acetyltransferase activity on histones H3 and H4. May function as a scaffold for the ATAC complex to promote ATAC complex stability. Has also weak histone acetyltransferase activity toward histone H4. Required for the normal progression through G1 and G2/M phases of the cell cycle.</text>
</comment>
<dbReference type="GO" id="GO:0070461">
    <property type="term" value="C:SAGA-type complex"/>
    <property type="evidence" value="ECO:0007669"/>
    <property type="project" value="UniProtKB-ARBA"/>
</dbReference>
<dbReference type="Gene3D" id="3.90.980.20">
    <property type="match status" value="1"/>
</dbReference>
<evidence type="ECO:0000256" key="11">
    <source>
        <dbReference type="ARBA" id="ARBA00064759"/>
    </source>
</evidence>
<dbReference type="InterPro" id="IPR011011">
    <property type="entry name" value="Znf_FYVE_PHD"/>
</dbReference>
<dbReference type="RefSeq" id="XP_035699668.1">
    <property type="nucleotide sequence ID" value="XM_035843775.1"/>
</dbReference>
<name>A0A9J7MEZ4_BRAFL</name>
<dbReference type="PANTHER" id="PTHR20916">
    <property type="entry name" value="CYSTEINE AND GLYCINE-RICH PROTEIN 2 BINDING PROTEIN"/>
    <property type="match status" value="1"/>
</dbReference>
<dbReference type="Pfam" id="PF00583">
    <property type="entry name" value="Acetyltransf_1"/>
    <property type="match status" value="1"/>
</dbReference>
<feature type="compositionally biased region" description="Basic and acidic residues" evidence="17">
    <location>
        <begin position="383"/>
        <end position="392"/>
    </location>
</feature>
<evidence type="ECO:0000256" key="12">
    <source>
        <dbReference type="ARBA" id="ARBA00068048"/>
    </source>
</evidence>
<dbReference type="GO" id="GO:0008270">
    <property type="term" value="F:zinc ion binding"/>
    <property type="evidence" value="ECO:0007669"/>
    <property type="project" value="UniProtKB-KW"/>
</dbReference>
<evidence type="ECO:0000256" key="13">
    <source>
        <dbReference type="ARBA" id="ARBA00077405"/>
    </source>
</evidence>
<comment type="subunit">
    <text evidence="11">Interacts with the LIM 1 domain of CSRP2. Component of the ADA2A-containing complex (ATAC), composed of CSRP2BP, KAT2A, TADA2L, TADA3L, ZZ3, MBIP, WDR5, YEATS2, CCDC101 and DR1. In the complex, it probably interacts directly with KAT2A, MBIP and WDR5.</text>
</comment>
<dbReference type="OrthoDB" id="4080456at2759"/>
<dbReference type="PANTHER" id="PTHR20916:SF26">
    <property type="entry name" value="CYSTEINE-RICH PROTEIN 2-BINDING PROTEIN"/>
    <property type="match status" value="1"/>
</dbReference>
<keyword evidence="6 16" id="KW-0863">Zinc-finger</keyword>
<evidence type="ECO:0000256" key="5">
    <source>
        <dbReference type="ARBA" id="ARBA00022723"/>
    </source>
</evidence>
<keyword evidence="3" id="KW-0963">Cytoplasm</keyword>
<feature type="compositionally biased region" description="Basic and acidic residues" evidence="17">
    <location>
        <begin position="405"/>
        <end position="432"/>
    </location>
</feature>
<dbReference type="PROSITE" id="PS50016">
    <property type="entry name" value="ZF_PHD_2"/>
    <property type="match status" value="1"/>
</dbReference>
<feature type="compositionally biased region" description="Acidic residues" evidence="17">
    <location>
        <begin position="395"/>
        <end position="404"/>
    </location>
</feature>
<dbReference type="Proteomes" id="UP000001554">
    <property type="component" value="Chromosome 15"/>
</dbReference>
<evidence type="ECO:0000259" key="18">
    <source>
        <dbReference type="PROSITE" id="PS50016"/>
    </source>
</evidence>
<keyword evidence="5" id="KW-0479">Metal-binding</keyword>
<reference evidence="21" key="2">
    <citation type="submission" date="2025-08" db="UniProtKB">
        <authorList>
            <consortium name="RefSeq"/>
        </authorList>
    </citation>
    <scope>IDENTIFICATION</scope>
    <source>
        <strain evidence="21">S238N-H82</strain>
        <tissue evidence="21">Testes</tissue>
    </source>
</reference>
<sequence>MMPEYFFWFWRTLTFDRTNMADAAKSELEGVAMETEGEEVVDVESDVEVTCYCGKGRDGLMYFCDGCKLWFHPGCLKTNRPSCLEGDNFFRFTCARCNEKGQEWFERVRLTWQQVVILTMYNLQLAGRGKKGYFRWKEDICSFIEKNWTLLLGDRKKTSTWWSTVAGVLSVGNHQVFRSGAREFNEPAWWGLIENKPPVYWPENSGEAPPKQVFKRPRRDMFEPTIRVEGLRCRKKQMSIQSAMEIKEKRSRTLEAKDIRKAKKGTSVSPQVSTFIFLSSSLPGSTSSDTSPNVSREDLATPTPTPSDDLEFSETEMFAGLDSRSACSTPLSGFLTERDLRPDETLPEAILSDDADLELDPGMELPPSNLFSCPTPPPTTPQEGDKQEKRTSTEGSEEGESEGEEEHKVKEEVVEKVDDAEEEKGAVRKGKEEEEETEEPKKPKYVTMSLYEERQLLRHLNAHLTAVDSIPQARRLRRKLLVRQMKRERGLPLFDIDAAVAASIQEATGTATATDNAWPEPFSPSRLQGLVSRSAGDFRILDRFQSRAHTVKAQGQQPRTFLNRLVGTDEQTGLQSIISPYTARVLKPYIRRDYESRPLKLKLLMEIQAYPHRNDPTWIAPPPAPIDYCYVRPQHIPTVNALCRQYFWPGIDLSECLQYPDFSVVVLYKQVVIGFSFLVPDVKINEAYVSFVLVHPEWRQAGIGTFMMYHLIQTCMGKDVTLHVSATNPAMMLYQKFGFKVEEFALDFYDKYYPEDSTECKHAFFLRLRR</sequence>
<proteinExistence type="predicted"/>
<keyword evidence="8" id="KW-0007">Acetylation</keyword>
<dbReference type="InterPro" id="IPR019787">
    <property type="entry name" value="Znf_PHD-finger"/>
</dbReference>
<dbReference type="AlphaFoldDB" id="A0A9J7MEZ4"/>
<dbReference type="GO" id="GO:0004402">
    <property type="term" value="F:histone acetyltransferase activity"/>
    <property type="evidence" value="ECO:0000318"/>
    <property type="project" value="GO_Central"/>
</dbReference>
<evidence type="ECO:0000313" key="21">
    <source>
        <dbReference type="RefSeq" id="XP_035699668.1"/>
    </source>
</evidence>
<dbReference type="InterPro" id="IPR016181">
    <property type="entry name" value="Acyl_CoA_acyltransferase"/>
</dbReference>
<keyword evidence="7" id="KW-0862">Zinc</keyword>
<keyword evidence="4" id="KW-0597">Phosphoprotein</keyword>
<evidence type="ECO:0000256" key="6">
    <source>
        <dbReference type="ARBA" id="ARBA00022771"/>
    </source>
</evidence>
<dbReference type="GO" id="GO:0051726">
    <property type="term" value="P:regulation of cell cycle"/>
    <property type="evidence" value="ECO:0007669"/>
    <property type="project" value="UniProtKB-ARBA"/>
</dbReference>
<reference evidence="20" key="1">
    <citation type="journal article" date="2020" name="Nat. Ecol. Evol.">
        <title>Deeply conserved synteny resolves early events in vertebrate evolution.</title>
        <authorList>
            <person name="Simakov O."/>
            <person name="Marletaz F."/>
            <person name="Yue J.X."/>
            <person name="O'Connell B."/>
            <person name="Jenkins J."/>
            <person name="Brandt A."/>
            <person name="Calef R."/>
            <person name="Tung C.H."/>
            <person name="Huang T.K."/>
            <person name="Schmutz J."/>
            <person name="Satoh N."/>
            <person name="Yu J.K."/>
            <person name="Putnam N.H."/>
            <person name="Green R.E."/>
            <person name="Rokhsar D.S."/>
        </authorList>
    </citation>
    <scope>NUCLEOTIDE SEQUENCE [LARGE SCALE GENOMIC DNA]</scope>
    <source>
        <strain evidence="20">S238N-H82</strain>
    </source>
</reference>
<dbReference type="SUPFAM" id="SSF55729">
    <property type="entry name" value="Acyl-CoA N-acyltransferases (Nat)"/>
    <property type="match status" value="1"/>
</dbReference>
<dbReference type="SUPFAM" id="SSF57903">
    <property type="entry name" value="FYVE/PHD zinc finger"/>
    <property type="match status" value="1"/>
</dbReference>
<evidence type="ECO:0000256" key="3">
    <source>
        <dbReference type="ARBA" id="ARBA00022490"/>
    </source>
</evidence>
<dbReference type="GO" id="GO:0005737">
    <property type="term" value="C:cytoplasm"/>
    <property type="evidence" value="ECO:0007669"/>
    <property type="project" value="UniProtKB-SubCell"/>
</dbReference>
<feature type="compositionally biased region" description="Low complexity" evidence="17">
    <location>
        <begin position="280"/>
        <end position="292"/>
    </location>
</feature>
<dbReference type="GeneID" id="118432247"/>
<evidence type="ECO:0000256" key="2">
    <source>
        <dbReference type="ARBA" id="ARBA00004496"/>
    </source>
</evidence>
<dbReference type="PROSITE" id="PS51186">
    <property type="entry name" value="GNAT"/>
    <property type="match status" value="1"/>
</dbReference>
<dbReference type="InterPro" id="IPR001965">
    <property type="entry name" value="Znf_PHD"/>
</dbReference>
<dbReference type="GO" id="GO:0005634">
    <property type="term" value="C:nucleus"/>
    <property type="evidence" value="ECO:0007669"/>
    <property type="project" value="UniProtKB-SubCell"/>
</dbReference>
<dbReference type="CDD" id="cd04301">
    <property type="entry name" value="NAT_SF"/>
    <property type="match status" value="1"/>
</dbReference>
<evidence type="ECO:0000256" key="14">
    <source>
        <dbReference type="ARBA" id="ARBA00079321"/>
    </source>
</evidence>
<evidence type="ECO:0000256" key="4">
    <source>
        <dbReference type="ARBA" id="ARBA00022553"/>
    </source>
</evidence>
<evidence type="ECO:0000256" key="9">
    <source>
        <dbReference type="ARBA" id="ARBA00023242"/>
    </source>
</evidence>
<dbReference type="SMART" id="SM00249">
    <property type="entry name" value="PHD"/>
    <property type="match status" value="1"/>
</dbReference>
<evidence type="ECO:0000256" key="8">
    <source>
        <dbReference type="ARBA" id="ARBA00022990"/>
    </source>
</evidence>
<feature type="region of interest" description="Disordered" evidence="17">
    <location>
        <begin position="280"/>
        <end position="311"/>
    </location>
</feature>
<evidence type="ECO:0000313" key="20">
    <source>
        <dbReference type="Proteomes" id="UP000001554"/>
    </source>
</evidence>
<dbReference type="FunFam" id="3.40.630.30:FF:000013">
    <property type="entry name" value="cysteine-rich protein 2-binding protein-like"/>
    <property type="match status" value="1"/>
</dbReference>
<feature type="domain" description="N-acetyltransferase" evidence="19">
    <location>
        <begin position="626"/>
        <end position="770"/>
    </location>
</feature>
<evidence type="ECO:0000256" key="7">
    <source>
        <dbReference type="ARBA" id="ARBA00022833"/>
    </source>
</evidence>
<dbReference type="InterPro" id="IPR000182">
    <property type="entry name" value="GNAT_dom"/>
</dbReference>
<evidence type="ECO:0000256" key="15">
    <source>
        <dbReference type="ARBA" id="ARBA00079746"/>
    </source>
</evidence>
<dbReference type="FunFam" id="3.90.980.20:FF:000004">
    <property type="entry name" value="Cysteine-rich protein 2-binding protein-like"/>
    <property type="match status" value="1"/>
</dbReference>
<keyword evidence="20" id="KW-1185">Reference proteome</keyword>
<organism evidence="20 21">
    <name type="scientific">Branchiostoma floridae</name>
    <name type="common">Florida lancelet</name>
    <name type="synonym">Amphioxus</name>
    <dbReference type="NCBI Taxonomy" id="7739"/>
    <lineage>
        <taxon>Eukaryota</taxon>
        <taxon>Metazoa</taxon>
        <taxon>Chordata</taxon>
        <taxon>Cephalochordata</taxon>
        <taxon>Leptocardii</taxon>
        <taxon>Amphioxiformes</taxon>
        <taxon>Branchiostomatidae</taxon>
        <taxon>Branchiostoma</taxon>
    </lineage>
</organism>
<protein>
    <recommendedName>
        <fullName evidence="12">Cysteine-rich protein 2-binding protein</fullName>
    </recommendedName>
    <alternativeName>
        <fullName evidence="14">ADA2A-containing complex subunit 2</fullName>
    </alternativeName>
    <alternativeName>
        <fullName evidence="15">CRP2-binding partner</fullName>
    </alternativeName>
    <alternativeName>
        <fullName evidence="13">Lysine acetyltransferase 14</fullName>
    </alternativeName>
</protein>
<keyword evidence="9" id="KW-0539">Nucleus</keyword>
<accession>A0A9J7MEZ4</accession>
<evidence type="ECO:0000256" key="10">
    <source>
        <dbReference type="ARBA" id="ARBA00053435"/>
    </source>
</evidence>
<dbReference type="OMA" id="PRRNWPW"/>
<gene>
    <name evidence="21" type="primary">LOC118432247</name>
</gene>
<evidence type="ECO:0000256" key="17">
    <source>
        <dbReference type="SAM" id="MobiDB-lite"/>
    </source>
</evidence>
<dbReference type="KEGG" id="bfo:118432247"/>
<feature type="domain" description="PHD-type" evidence="18">
    <location>
        <begin position="48"/>
        <end position="100"/>
    </location>
</feature>
<dbReference type="Gene3D" id="3.40.630.30">
    <property type="match status" value="1"/>
</dbReference>
<evidence type="ECO:0000256" key="1">
    <source>
        <dbReference type="ARBA" id="ARBA00004123"/>
    </source>
</evidence>
<evidence type="ECO:0000259" key="19">
    <source>
        <dbReference type="PROSITE" id="PS51186"/>
    </source>
</evidence>
<evidence type="ECO:0000256" key="16">
    <source>
        <dbReference type="PROSITE-ProRule" id="PRU00146"/>
    </source>
</evidence>
<feature type="region of interest" description="Disordered" evidence="17">
    <location>
        <begin position="358"/>
        <end position="442"/>
    </location>
</feature>
<comment type="subcellular location">
    <subcellularLocation>
        <location evidence="2">Cytoplasm</location>
    </subcellularLocation>
    <subcellularLocation>
        <location evidence="1">Nucleus</location>
    </subcellularLocation>
</comment>